<dbReference type="SMART" id="SM00248">
    <property type="entry name" value="ANK"/>
    <property type="match status" value="7"/>
</dbReference>
<dbReference type="Pfam" id="PF12796">
    <property type="entry name" value="Ank_2"/>
    <property type="match status" value="2"/>
</dbReference>
<evidence type="ECO:0000313" key="6">
    <source>
        <dbReference type="Proteomes" id="UP001224890"/>
    </source>
</evidence>
<feature type="region of interest" description="Disordered" evidence="4">
    <location>
        <begin position="156"/>
        <end position="177"/>
    </location>
</feature>
<dbReference type="PROSITE" id="PS50297">
    <property type="entry name" value="ANK_REP_REGION"/>
    <property type="match status" value="2"/>
</dbReference>
<dbReference type="PROSITE" id="PS50088">
    <property type="entry name" value="ANK_REPEAT"/>
    <property type="match status" value="2"/>
</dbReference>
<name>A0AAJ0F0E3_9PEZI</name>
<keyword evidence="2 3" id="KW-0040">ANK repeat</keyword>
<dbReference type="RefSeq" id="XP_060434276.1">
    <property type="nucleotide sequence ID" value="XM_060568486.1"/>
</dbReference>
<evidence type="ECO:0000256" key="4">
    <source>
        <dbReference type="SAM" id="MobiDB-lite"/>
    </source>
</evidence>
<keyword evidence="6" id="KW-1185">Reference proteome</keyword>
<protein>
    <recommendedName>
        <fullName evidence="7">Fungal N-terminal domain-containing protein</fullName>
    </recommendedName>
</protein>
<sequence length="901" mass="101306">MAELGIAAGVAGFVSLSVQIGEGVSKLRAIRDSAGKAATNTSTLIRELDLLTHVMQDVITHASSLNDSVIQHCQADCDQVVRDMKSLITKIPRTSKSATKASALKLLAFRDWKENVEALQRSIQGAKINLILITTSRTSNQLNELNLVSQLQTSIKTAGPPGEPASKLVPTAASDPTQSLTASVGTVSKREHFRARPNRNCLSRLCSCVCHRKSRTKSRFWALEYTPWGTFQQSCDLETCTTTKYGASVRLALSQLGIKWAVDLEIYAIIATGKFSLRPSLEVEQIVPYTSPGFEIIWRCATYRMSFEEASRSLRQLHEADPYGFKRHVNPGGKSYIEELLRYPWQMGKNQIQWKLLRLFMQEFRVTKGTESATFLVQCAMWIGEGPHLDLLEILLGLGYDVSEVVGDFQDWPQLSSPNWISEAHTPDPFFIEYFGIVCKHNQGKRFAGMTPLHEAILLESTDVVVKWISKSRKDEKNSLGQTPLHLAVADPQCMGALIEAGHDVNSTDIHGITPLMYAAAADQAESAILLIEAGASINAVDTTYGRDFIYYAATRRHWRFILNFLLLLEDLTEDLAENGIVETWVQNAVILYHVVYPRWNENYEISLHQLLMKCSTANFTFDDMTLGTRDNCLLHYRTSITDFEALLGNGFELFNHMNSHGQTPLMVATKLCEPDLVKKLIEVGADVKLKDLHHRTALHFALSEVPNNTYHVFWTAMEIMRILLARGADVFSTDDCVCPCSSGGRLSAIDLINSSSFCWQSRWGKPLVGAIELLCVTIEYRGEQEGKDLLLSFLQWEKHEELGMSHLCFQRHLSDGLYGFTDSSRPVRLQDEDIDAIIDEESEFLDILENEMEESNAKSYEDLLNDWFDQMTRRFDKLVEEEESESAKKLATATSRVKVL</sequence>
<evidence type="ECO:0000256" key="3">
    <source>
        <dbReference type="PROSITE-ProRule" id="PRU00023"/>
    </source>
</evidence>
<feature type="repeat" description="ANK" evidence="3">
    <location>
        <begin position="511"/>
        <end position="543"/>
    </location>
</feature>
<reference evidence="5" key="1">
    <citation type="submission" date="2021-06" db="EMBL/GenBank/DDBJ databases">
        <title>Comparative genomics, transcriptomics and evolutionary studies reveal genomic signatures of adaptation to plant cell wall in hemibiotrophic fungi.</title>
        <authorList>
            <consortium name="DOE Joint Genome Institute"/>
            <person name="Baroncelli R."/>
            <person name="Diaz J.F."/>
            <person name="Benocci T."/>
            <person name="Peng M."/>
            <person name="Battaglia E."/>
            <person name="Haridas S."/>
            <person name="Andreopoulos W."/>
            <person name="Labutti K."/>
            <person name="Pangilinan J."/>
            <person name="Floch G.L."/>
            <person name="Makela M.R."/>
            <person name="Henrissat B."/>
            <person name="Grigoriev I.V."/>
            <person name="Crouch J.A."/>
            <person name="De Vries R.P."/>
            <person name="Sukno S.A."/>
            <person name="Thon M.R."/>
        </authorList>
    </citation>
    <scope>NUCLEOTIDE SEQUENCE</scope>
    <source>
        <strain evidence="5">CBS 193.32</strain>
    </source>
</reference>
<dbReference type="PANTHER" id="PTHR24173">
    <property type="entry name" value="ANKYRIN REPEAT CONTAINING"/>
    <property type="match status" value="1"/>
</dbReference>
<dbReference type="InterPro" id="IPR036770">
    <property type="entry name" value="Ankyrin_rpt-contain_sf"/>
</dbReference>
<dbReference type="SUPFAM" id="SSF48403">
    <property type="entry name" value="Ankyrin repeat"/>
    <property type="match status" value="1"/>
</dbReference>
<comment type="caution">
    <text evidence="5">The sequence shown here is derived from an EMBL/GenBank/DDBJ whole genome shotgun (WGS) entry which is preliminary data.</text>
</comment>
<dbReference type="InterPro" id="IPR002110">
    <property type="entry name" value="Ankyrin_rpt"/>
</dbReference>
<evidence type="ECO:0000256" key="1">
    <source>
        <dbReference type="ARBA" id="ARBA00022737"/>
    </source>
</evidence>
<keyword evidence="1" id="KW-0677">Repeat</keyword>
<gene>
    <name evidence="5" type="ORF">BDP55DRAFT_544498</name>
</gene>
<dbReference type="GeneID" id="85453012"/>
<organism evidence="5 6">
    <name type="scientific">Colletotrichum godetiae</name>
    <dbReference type="NCBI Taxonomy" id="1209918"/>
    <lineage>
        <taxon>Eukaryota</taxon>
        <taxon>Fungi</taxon>
        <taxon>Dikarya</taxon>
        <taxon>Ascomycota</taxon>
        <taxon>Pezizomycotina</taxon>
        <taxon>Sordariomycetes</taxon>
        <taxon>Hypocreomycetidae</taxon>
        <taxon>Glomerellales</taxon>
        <taxon>Glomerellaceae</taxon>
        <taxon>Colletotrichum</taxon>
        <taxon>Colletotrichum acutatum species complex</taxon>
    </lineage>
</organism>
<evidence type="ECO:0000256" key="2">
    <source>
        <dbReference type="ARBA" id="ARBA00023043"/>
    </source>
</evidence>
<dbReference type="Proteomes" id="UP001224890">
    <property type="component" value="Unassembled WGS sequence"/>
</dbReference>
<proteinExistence type="predicted"/>
<dbReference type="Gene3D" id="1.25.40.20">
    <property type="entry name" value="Ankyrin repeat-containing domain"/>
    <property type="match status" value="2"/>
</dbReference>
<evidence type="ECO:0000313" key="5">
    <source>
        <dbReference type="EMBL" id="KAK1690581.1"/>
    </source>
</evidence>
<dbReference type="PANTHER" id="PTHR24173:SF74">
    <property type="entry name" value="ANKYRIN REPEAT DOMAIN-CONTAINING PROTEIN 16"/>
    <property type="match status" value="1"/>
</dbReference>
<dbReference type="AlphaFoldDB" id="A0AAJ0F0E3"/>
<evidence type="ECO:0008006" key="7">
    <source>
        <dbReference type="Google" id="ProtNLM"/>
    </source>
</evidence>
<accession>A0AAJ0F0E3</accession>
<dbReference type="EMBL" id="JAHMHR010000006">
    <property type="protein sequence ID" value="KAK1690581.1"/>
    <property type="molecule type" value="Genomic_DNA"/>
</dbReference>
<feature type="repeat" description="ANK" evidence="3">
    <location>
        <begin position="661"/>
        <end position="693"/>
    </location>
</feature>